<dbReference type="STRING" id="1035707.SAMN05216552_1003235"/>
<dbReference type="Proteomes" id="UP000199391">
    <property type="component" value="Unassembled WGS sequence"/>
</dbReference>
<proteinExistence type="predicted"/>
<name>A0A1I7GD98_9BURK</name>
<keyword evidence="3" id="KW-1185">Reference proteome</keyword>
<protein>
    <submittedName>
        <fullName evidence="2">Phasin family protein</fullName>
    </submittedName>
</protein>
<dbReference type="EMBL" id="FPBO01000003">
    <property type="protein sequence ID" value="SFU46226.1"/>
    <property type="molecule type" value="Genomic_DNA"/>
</dbReference>
<dbReference type="Pfam" id="PF09361">
    <property type="entry name" value="Phasin_2"/>
    <property type="match status" value="1"/>
</dbReference>
<dbReference type="OrthoDB" id="8755319at2"/>
<dbReference type="RefSeq" id="WP_093554178.1">
    <property type="nucleotide sequence ID" value="NZ_FPBO01000003.1"/>
</dbReference>
<evidence type="ECO:0000313" key="3">
    <source>
        <dbReference type="Proteomes" id="UP000199391"/>
    </source>
</evidence>
<dbReference type="InterPro" id="IPR010127">
    <property type="entry name" value="Phasin_subfam-1"/>
</dbReference>
<feature type="domain" description="Phasin" evidence="1">
    <location>
        <begin position="9"/>
        <end position="101"/>
    </location>
</feature>
<accession>A0A1I7GD98</accession>
<dbReference type="NCBIfam" id="TIGR01841">
    <property type="entry name" value="phasin"/>
    <property type="match status" value="1"/>
</dbReference>
<evidence type="ECO:0000259" key="1">
    <source>
        <dbReference type="Pfam" id="PF09361"/>
    </source>
</evidence>
<evidence type="ECO:0000313" key="2">
    <source>
        <dbReference type="EMBL" id="SFU46226.1"/>
    </source>
</evidence>
<dbReference type="AlphaFoldDB" id="A0A1I7GD98"/>
<sequence length="116" mass="12448">MFNPEQISQAQSLIEAQYQSFNTCARALLQSSASLVDLQLDTVKTALATATVASNQMLSLKDPQDWFSLTAAQSQQAFDRAQAYGRQAAGIASGAQASLSVAVEPLQGLFHNLTRK</sequence>
<organism evidence="2 3">
    <name type="scientific">Pseudoduganella namucuonensis</name>
    <dbReference type="NCBI Taxonomy" id="1035707"/>
    <lineage>
        <taxon>Bacteria</taxon>
        <taxon>Pseudomonadati</taxon>
        <taxon>Pseudomonadota</taxon>
        <taxon>Betaproteobacteria</taxon>
        <taxon>Burkholderiales</taxon>
        <taxon>Oxalobacteraceae</taxon>
        <taxon>Telluria group</taxon>
        <taxon>Pseudoduganella</taxon>
    </lineage>
</organism>
<reference evidence="3" key="1">
    <citation type="submission" date="2016-10" db="EMBL/GenBank/DDBJ databases">
        <authorList>
            <person name="Varghese N."/>
            <person name="Submissions S."/>
        </authorList>
    </citation>
    <scope>NUCLEOTIDE SEQUENCE [LARGE SCALE GENOMIC DNA]</scope>
    <source>
        <strain evidence="3">CGMCC 1.11014</strain>
    </source>
</reference>
<dbReference type="InterPro" id="IPR018968">
    <property type="entry name" value="Phasin"/>
</dbReference>
<gene>
    <name evidence="2" type="ORF">SAMN05216552_1003235</name>
</gene>